<evidence type="ECO:0000313" key="4">
    <source>
        <dbReference type="Proteomes" id="UP000298438"/>
    </source>
</evidence>
<comment type="caution">
    <text evidence="3">The sequence shown here is derived from an EMBL/GenBank/DDBJ whole genome shotgun (WGS) entry which is preliminary data.</text>
</comment>
<protein>
    <recommendedName>
        <fullName evidence="2">Type II secretion system protein GspB C-terminal domain-containing protein</fullName>
    </recommendedName>
</protein>
<evidence type="ECO:0000259" key="2">
    <source>
        <dbReference type="Pfam" id="PF16537"/>
    </source>
</evidence>
<organism evidence="3 4">
    <name type="scientific">Zemynaea arenosa</name>
    <dbReference type="NCBI Taxonomy" id="2561931"/>
    <lineage>
        <taxon>Bacteria</taxon>
        <taxon>Pseudomonadati</taxon>
        <taxon>Pseudomonadota</taxon>
        <taxon>Betaproteobacteria</taxon>
        <taxon>Burkholderiales</taxon>
        <taxon>Oxalobacteraceae</taxon>
        <taxon>Telluria group</taxon>
        <taxon>Zemynaea</taxon>
    </lineage>
</organism>
<feature type="region of interest" description="Disordered" evidence="1">
    <location>
        <begin position="1"/>
        <end position="44"/>
    </location>
</feature>
<evidence type="ECO:0000313" key="3">
    <source>
        <dbReference type="EMBL" id="TFW10749.1"/>
    </source>
</evidence>
<accession>A0A4Y9RT86</accession>
<name>A0A4Y9RT86_9BURK</name>
<feature type="compositionally biased region" description="Low complexity" evidence="1">
    <location>
        <begin position="1"/>
        <end position="26"/>
    </location>
</feature>
<dbReference type="InterPro" id="IPR032389">
    <property type="entry name" value="GspB_C"/>
</dbReference>
<dbReference type="EMBL" id="SPVF01000270">
    <property type="protein sequence ID" value="TFW10749.1"/>
    <property type="molecule type" value="Genomic_DNA"/>
</dbReference>
<dbReference type="Proteomes" id="UP000298438">
    <property type="component" value="Unassembled WGS sequence"/>
</dbReference>
<dbReference type="Pfam" id="PF16537">
    <property type="entry name" value="T2SSB"/>
    <property type="match status" value="1"/>
</dbReference>
<keyword evidence="4" id="KW-1185">Reference proteome</keyword>
<dbReference type="GO" id="GO:0015627">
    <property type="term" value="C:type II protein secretion system complex"/>
    <property type="evidence" value="ECO:0007669"/>
    <property type="project" value="InterPro"/>
</dbReference>
<feature type="non-terminal residue" evidence="3">
    <location>
        <position position="1"/>
    </location>
</feature>
<evidence type="ECO:0000256" key="1">
    <source>
        <dbReference type="SAM" id="MobiDB-lite"/>
    </source>
</evidence>
<dbReference type="RefSeq" id="WP_167758777.1">
    <property type="nucleotide sequence ID" value="NZ_SPVF01000270.1"/>
</dbReference>
<proteinExistence type="predicted"/>
<dbReference type="AlphaFoldDB" id="A0A4Y9RT86"/>
<reference evidence="3 4" key="1">
    <citation type="submission" date="2019-03" db="EMBL/GenBank/DDBJ databases">
        <title>Draft Genome Sequence of Massilia arenosa sp. nov., a Novel Massilia Species Isolated from a Sandy-loam Maize Soil.</title>
        <authorList>
            <person name="Raths R."/>
            <person name="Peta V."/>
            <person name="Bucking H."/>
        </authorList>
    </citation>
    <scope>NUCLEOTIDE SEQUENCE [LARGE SCALE GENOMIC DNA]</scope>
    <source>
        <strain evidence="3 4">MC02</strain>
    </source>
</reference>
<feature type="domain" description="Type II secretion system protein GspB C-terminal" evidence="2">
    <location>
        <begin position="49"/>
        <end position="106"/>
    </location>
</feature>
<sequence>PLDSAAPLSAPAPRASSAAPAPAASPVQRDADDTLPTARELPEAVRQSLPQVTLGGYIYATNPADRLVLIDKALRHEGEEIAPGLTLERLQPRYAVLNFRGTRYRVAY</sequence>
<gene>
    <name evidence="3" type="ORF">E4L96_22660</name>
</gene>